<dbReference type="Proteomes" id="UP000323824">
    <property type="component" value="Chromosome"/>
</dbReference>
<dbReference type="KEGG" id="sper:EW093_11770"/>
<evidence type="ECO:0000313" key="4">
    <source>
        <dbReference type="EMBL" id="QEN05359.1"/>
    </source>
</evidence>
<dbReference type="InterPro" id="IPR050624">
    <property type="entry name" value="HTH-type_Tx_Regulator"/>
</dbReference>
<dbReference type="RefSeq" id="WP_149568597.1">
    <property type="nucleotide sequence ID" value="NZ_CP035807.1"/>
</dbReference>
<dbReference type="PROSITE" id="PS50977">
    <property type="entry name" value="HTH_TETR_2"/>
    <property type="match status" value="1"/>
</dbReference>
<feature type="DNA-binding region" description="H-T-H motif" evidence="2">
    <location>
        <begin position="36"/>
        <end position="55"/>
    </location>
</feature>
<dbReference type="InterPro" id="IPR001647">
    <property type="entry name" value="HTH_TetR"/>
</dbReference>
<dbReference type="InterPro" id="IPR009057">
    <property type="entry name" value="Homeodomain-like_sf"/>
</dbReference>
<name>A0A5C1QEE8_9SPIO</name>
<dbReference type="PRINTS" id="PR00455">
    <property type="entry name" value="HTHTETR"/>
</dbReference>
<evidence type="ECO:0000256" key="2">
    <source>
        <dbReference type="PROSITE-ProRule" id="PRU00335"/>
    </source>
</evidence>
<reference evidence="4 5" key="1">
    <citation type="submission" date="2019-02" db="EMBL/GenBank/DDBJ databases">
        <authorList>
            <person name="Fomenkov A."/>
            <person name="Dubinina G."/>
            <person name="Grabovich M."/>
            <person name="Vincze T."/>
            <person name="Roberts R.J."/>
        </authorList>
    </citation>
    <scope>NUCLEOTIDE SEQUENCE [LARGE SCALE GENOMIC DNA]</scope>
    <source>
        <strain evidence="4 5">P</strain>
    </source>
</reference>
<dbReference type="PANTHER" id="PTHR43479">
    <property type="entry name" value="ACREF/ENVCD OPERON REPRESSOR-RELATED"/>
    <property type="match status" value="1"/>
</dbReference>
<dbReference type="AlphaFoldDB" id="A0A5C1QEE8"/>
<keyword evidence="1 2" id="KW-0238">DNA-binding</keyword>
<protein>
    <submittedName>
        <fullName evidence="4">TetR/AcrR family transcriptional regulator</fullName>
    </submittedName>
</protein>
<gene>
    <name evidence="4" type="ORF">EW093_11770</name>
</gene>
<dbReference type="Gene3D" id="1.10.357.10">
    <property type="entry name" value="Tetracycline Repressor, domain 2"/>
    <property type="match status" value="1"/>
</dbReference>
<evidence type="ECO:0000256" key="1">
    <source>
        <dbReference type="ARBA" id="ARBA00023125"/>
    </source>
</evidence>
<evidence type="ECO:0000313" key="5">
    <source>
        <dbReference type="Proteomes" id="UP000323824"/>
    </source>
</evidence>
<organism evidence="4 5">
    <name type="scientific">Thiospirochaeta perfilievii</name>
    <dbReference type="NCBI Taxonomy" id="252967"/>
    <lineage>
        <taxon>Bacteria</taxon>
        <taxon>Pseudomonadati</taxon>
        <taxon>Spirochaetota</taxon>
        <taxon>Spirochaetia</taxon>
        <taxon>Spirochaetales</taxon>
        <taxon>Spirochaetaceae</taxon>
        <taxon>Thiospirochaeta</taxon>
    </lineage>
</organism>
<feature type="domain" description="HTH tetR-type" evidence="3">
    <location>
        <begin position="13"/>
        <end position="73"/>
    </location>
</feature>
<dbReference type="GO" id="GO:0003677">
    <property type="term" value="F:DNA binding"/>
    <property type="evidence" value="ECO:0007669"/>
    <property type="project" value="UniProtKB-UniRule"/>
</dbReference>
<dbReference type="OrthoDB" id="5366068at2"/>
<dbReference type="EMBL" id="CP035807">
    <property type="protein sequence ID" value="QEN05359.1"/>
    <property type="molecule type" value="Genomic_DNA"/>
</dbReference>
<evidence type="ECO:0000259" key="3">
    <source>
        <dbReference type="PROSITE" id="PS50977"/>
    </source>
</evidence>
<sequence>MGKISDKKQIQRGRVKKYFLDAAIDIIKEEGLENLTTKKIGDKAGYSYATIYNYFQNFNELVCISMVEMANECADYITKNLKGDNLKDICCNFSDLMVEFNATNTNIYYPFLSTSIDYTYFEDQNNNHFIHPAYEIILDKIKSSDEFVDKESEDIVTLMDIFTSIFHSALHFYIILDNPKNIDELKKEVKKQVLFMLNNYL</sequence>
<dbReference type="SUPFAM" id="SSF46689">
    <property type="entry name" value="Homeodomain-like"/>
    <property type="match status" value="1"/>
</dbReference>
<dbReference type="PANTHER" id="PTHR43479:SF11">
    <property type="entry name" value="ACREF_ENVCD OPERON REPRESSOR-RELATED"/>
    <property type="match status" value="1"/>
</dbReference>
<accession>A0A5C1QEE8</accession>
<reference evidence="4 5" key="2">
    <citation type="submission" date="2019-09" db="EMBL/GenBank/DDBJ databases">
        <title>Complete Genome Sequence and Methylome Analysis of free living Spirochaetas.</title>
        <authorList>
            <person name="Leshcheva N."/>
            <person name="Mikheeva N."/>
        </authorList>
    </citation>
    <scope>NUCLEOTIDE SEQUENCE [LARGE SCALE GENOMIC DNA]</scope>
    <source>
        <strain evidence="4 5">P</strain>
    </source>
</reference>
<proteinExistence type="predicted"/>
<dbReference type="Pfam" id="PF00440">
    <property type="entry name" value="TetR_N"/>
    <property type="match status" value="1"/>
</dbReference>
<keyword evidence="5" id="KW-1185">Reference proteome</keyword>